<accession>A0ABT7WN51</accession>
<name>A0ABT7WN51_9GAMM</name>
<gene>
    <name evidence="2" type="ORF">QTA56_07615</name>
</gene>
<dbReference type="EMBL" id="JAUDZE010000002">
    <property type="protein sequence ID" value="MDN0014103.1"/>
    <property type="molecule type" value="Genomic_DNA"/>
</dbReference>
<feature type="region of interest" description="Disordered" evidence="1">
    <location>
        <begin position="1"/>
        <end position="24"/>
    </location>
</feature>
<dbReference type="RefSeq" id="WP_267980333.1">
    <property type="nucleotide sequence ID" value="NZ_JAPQKF010000002.1"/>
</dbReference>
<organism evidence="2 3">
    <name type="scientific">Acinetobacter thutiue</name>
    <dbReference type="NCBI Taxonomy" id="2998078"/>
    <lineage>
        <taxon>Bacteria</taxon>
        <taxon>Pseudomonadati</taxon>
        <taxon>Pseudomonadota</taxon>
        <taxon>Gammaproteobacteria</taxon>
        <taxon>Moraxellales</taxon>
        <taxon>Moraxellaceae</taxon>
        <taxon>Acinetobacter</taxon>
    </lineage>
</organism>
<evidence type="ECO:0000313" key="2">
    <source>
        <dbReference type="EMBL" id="MDN0014103.1"/>
    </source>
</evidence>
<proteinExistence type="predicted"/>
<reference evidence="2" key="1">
    <citation type="submission" date="2023-06" db="EMBL/GenBank/DDBJ databases">
        <title>Two novel species of Acinetobacter isolated from motorbike repairing workshop in Vietnam.</title>
        <authorList>
            <person name="Le N.T.T."/>
        </authorList>
    </citation>
    <scope>NUCLEOTIDE SEQUENCE</scope>
    <source>
        <strain evidence="2">VNH17</strain>
    </source>
</reference>
<evidence type="ECO:0000313" key="3">
    <source>
        <dbReference type="Proteomes" id="UP001168524"/>
    </source>
</evidence>
<evidence type="ECO:0008006" key="4">
    <source>
        <dbReference type="Google" id="ProtNLM"/>
    </source>
</evidence>
<sequence>MKRIDSINARPNANGAGKTGFHDNADLSGQDATYLTPDFMNHLQEELCNLLEMNGIALNSGVRDQLYQLLATNADIDALATATQVKLDQEQTWRTDADNWLQQQINNEQVARQNADTYLDNGKYNKSGGDIGGDVRIVDSKLILFHPHPDPENPSSNRNELLTQIYHVDNYTFPYHDYVNIETNASAFQFNKPINAPNLNMLGVSQSWYDMTSQRAFSEIYTNDTGKPIQVNAAVHGYELDGVEYVAADVNSVLVDKIYGHSTGGSYYGTYNFSFIVPAGANYQIYGTTRDILYWSELR</sequence>
<protein>
    <recommendedName>
        <fullName evidence="4">Phage tail protein</fullName>
    </recommendedName>
</protein>
<comment type="caution">
    <text evidence="2">The sequence shown here is derived from an EMBL/GenBank/DDBJ whole genome shotgun (WGS) entry which is preliminary data.</text>
</comment>
<keyword evidence="3" id="KW-1185">Reference proteome</keyword>
<dbReference type="Proteomes" id="UP001168524">
    <property type="component" value="Unassembled WGS sequence"/>
</dbReference>
<evidence type="ECO:0000256" key="1">
    <source>
        <dbReference type="SAM" id="MobiDB-lite"/>
    </source>
</evidence>